<keyword evidence="1" id="KW-0472">Membrane</keyword>
<dbReference type="OrthoDB" id="71446at2157"/>
<sequence length="295" mass="33811">MNIFAIFGDLIIRMFNFVGKLILEIPNIPDKLRGINSESFKEKIDTEKIRENVSQIKNDVKIKNNSLKISKTEAAEIFIVNNKENIDKSKVQSFEINKDFTSKQKERTVFVLQLLSLGFLALSILYLFNFLSFVIYCILGVLLVGCMVYILFSKVKLMYHADFNAYRDFFLMYVAAGIILVLFGTNSNLVMAFSFDFFPSFTVLLFAVIFSIAVFLIFRIRYHRNYTYGTVIEAGKKTAYVTVDYDICSNVKPDTYIVDNSYGANEGEIVKLQVEEKLLSRSGNKPICILETINM</sequence>
<gene>
    <name evidence="2" type="ORF">ASJ80_09120</name>
</gene>
<evidence type="ECO:0008006" key="4">
    <source>
        <dbReference type="Google" id="ProtNLM"/>
    </source>
</evidence>
<dbReference type="Pfam" id="PF09874">
    <property type="entry name" value="DUF2101"/>
    <property type="match status" value="1"/>
</dbReference>
<protein>
    <recommendedName>
        <fullName evidence="4">DUF2101 domain-containing protein</fullName>
    </recommendedName>
</protein>
<dbReference type="EMBL" id="LMVM01000004">
    <property type="protein sequence ID" value="PAV05526.1"/>
    <property type="molecule type" value="Genomic_DNA"/>
</dbReference>
<dbReference type="Proteomes" id="UP000217784">
    <property type="component" value="Unassembled WGS sequence"/>
</dbReference>
<proteinExistence type="predicted"/>
<keyword evidence="1" id="KW-0812">Transmembrane</keyword>
<feature type="transmembrane region" description="Helical" evidence="1">
    <location>
        <begin position="197"/>
        <end position="218"/>
    </location>
</feature>
<feature type="transmembrane region" description="Helical" evidence="1">
    <location>
        <begin position="164"/>
        <end position="185"/>
    </location>
</feature>
<dbReference type="InterPro" id="IPR018663">
    <property type="entry name" value="DUF2101_membrane"/>
</dbReference>
<feature type="transmembrane region" description="Helical" evidence="1">
    <location>
        <begin position="133"/>
        <end position="152"/>
    </location>
</feature>
<keyword evidence="3" id="KW-1185">Reference proteome</keyword>
<dbReference type="RefSeq" id="WP_069585191.1">
    <property type="nucleotide sequence ID" value="NZ_LMVM01000004.1"/>
</dbReference>
<feature type="transmembrane region" description="Helical" evidence="1">
    <location>
        <begin position="108"/>
        <end position="127"/>
    </location>
</feature>
<keyword evidence="1" id="KW-1133">Transmembrane helix</keyword>
<reference evidence="2 3" key="1">
    <citation type="journal article" date="2017" name="BMC Genomics">
        <title>Genomic analysis of methanogenic archaea reveals a shift towards energy conservation.</title>
        <authorList>
            <person name="Gilmore S.P."/>
            <person name="Henske J.K."/>
            <person name="Sexton J.A."/>
            <person name="Solomon K.V."/>
            <person name="Seppala S."/>
            <person name="Yoo J.I."/>
            <person name="Huyett L.M."/>
            <person name="Pressman A."/>
            <person name="Cogan J.Z."/>
            <person name="Kivenson V."/>
            <person name="Peng X."/>
            <person name="Tan Y."/>
            <person name="Valentine D.L."/>
            <person name="O'Malley M.A."/>
        </authorList>
    </citation>
    <scope>NUCLEOTIDE SEQUENCE [LARGE SCALE GENOMIC DNA]</scope>
    <source>
        <strain evidence="2 3">M.o.H.</strain>
    </source>
</reference>
<organism evidence="2 3">
    <name type="scientific">Methanobacterium bryantii</name>
    <dbReference type="NCBI Taxonomy" id="2161"/>
    <lineage>
        <taxon>Archaea</taxon>
        <taxon>Methanobacteriati</taxon>
        <taxon>Methanobacteriota</taxon>
        <taxon>Methanomada group</taxon>
        <taxon>Methanobacteria</taxon>
        <taxon>Methanobacteriales</taxon>
        <taxon>Methanobacteriaceae</taxon>
        <taxon>Methanobacterium</taxon>
    </lineage>
</organism>
<evidence type="ECO:0000313" key="2">
    <source>
        <dbReference type="EMBL" id="PAV05526.1"/>
    </source>
</evidence>
<comment type="caution">
    <text evidence="2">The sequence shown here is derived from an EMBL/GenBank/DDBJ whole genome shotgun (WGS) entry which is preliminary data.</text>
</comment>
<accession>A0A2A2H881</accession>
<name>A0A2A2H881_METBR</name>
<evidence type="ECO:0000313" key="3">
    <source>
        <dbReference type="Proteomes" id="UP000217784"/>
    </source>
</evidence>
<evidence type="ECO:0000256" key="1">
    <source>
        <dbReference type="SAM" id="Phobius"/>
    </source>
</evidence>
<dbReference type="AlphaFoldDB" id="A0A2A2H881"/>